<accession>A0A291H030</accession>
<keyword evidence="2" id="KW-1185">Reference proteome</keyword>
<sequence length="60" mass="6331">MNVDAITSVSPWPVGCTMPAVITVRGGFSSGPPRTISGMRRPFQDQRNCMIASVALPPAT</sequence>
<organism evidence="1 2">
    <name type="scientific">Brachybacterium ginsengisoli</name>
    <dbReference type="NCBI Taxonomy" id="1331682"/>
    <lineage>
        <taxon>Bacteria</taxon>
        <taxon>Bacillati</taxon>
        <taxon>Actinomycetota</taxon>
        <taxon>Actinomycetes</taxon>
        <taxon>Micrococcales</taxon>
        <taxon>Dermabacteraceae</taxon>
        <taxon>Brachybacterium</taxon>
    </lineage>
</organism>
<evidence type="ECO:0000313" key="1">
    <source>
        <dbReference type="EMBL" id="ATG55838.1"/>
    </source>
</evidence>
<name>A0A291H030_9MICO</name>
<proteinExistence type="predicted"/>
<evidence type="ECO:0000313" key="2">
    <source>
        <dbReference type="Proteomes" id="UP000217889"/>
    </source>
</evidence>
<dbReference type="EMBL" id="CP023564">
    <property type="protein sequence ID" value="ATG55838.1"/>
    <property type="molecule type" value="Genomic_DNA"/>
</dbReference>
<dbReference type="KEGG" id="bgg:CFK41_14430"/>
<dbReference type="Proteomes" id="UP000217889">
    <property type="component" value="Chromosome"/>
</dbReference>
<dbReference type="AlphaFoldDB" id="A0A291H030"/>
<reference evidence="1 2" key="1">
    <citation type="journal article" date="2014" name="Int. J. Syst. Evol. Microbiol.">
        <title>Brachybacterium ginsengisoli sp. nov., isolated from soil of a ginseng field.</title>
        <authorList>
            <person name="Hoang V.A."/>
            <person name="Kim Y.J."/>
            <person name="Nguyen N.L."/>
            <person name="Yang D.C."/>
        </authorList>
    </citation>
    <scope>NUCLEOTIDE SEQUENCE [LARGE SCALE GENOMIC DNA]</scope>
    <source>
        <strain evidence="1 2">DCY80</strain>
    </source>
</reference>
<protein>
    <submittedName>
        <fullName evidence="1">Uncharacterized protein</fullName>
    </submittedName>
</protein>
<gene>
    <name evidence="1" type="ORF">CFK41_14430</name>
</gene>